<dbReference type="AlphaFoldDB" id="A0A140ID60"/>
<dbReference type="InterPro" id="IPR021136">
    <property type="entry name" value="Flagellar_hook_control-like_C"/>
</dbReference>
<keyword evidence="6" id="KW-0282">Flagellum</keyword>
<dbReference type="GO" id="GO:0009424">
    <property type="term" value="C:bacterial-type flagellum hook"/>
    <property type="evidence" value="ECO:0007669"/>
    <property type="project" value="InterPro"/>
</dbReference>
<sequence>MSATVSATSLTQDLQGKLGRNLSDRAMLVGLGGPRSQPDSFSRTLQSQLRNQQSARAETTSSRAESAATRTRDTERSPQREAVREPERTPSRTSTASGERAEGDAQANPNSASPEAATNPSSASPEAPAGKQGDGNSAQQDADRRPETESDTASAARTDNPDAAAVAGLPAAIAALRAETTTDSGEADLLAGDSAGKSLQNAGLLTKGDAGSSNAGQLPDAALQGRLPIAALAADKTASALQAPTTEGGDDAIQQPGQASGGHHGTNLFSVLRHSAATTPATPQLPVQTPAGQQAWAEDVGNQVRWMLGRAESKAELVLTPPNLGKLEVSIALNGDQTTAQFVASSQAARDALEQALPRLREILEQAGISLGQANVSTSEDQGAGAEGGGQGQRGGSSETTADTTDGASRTTWLRQHDGLVDTFV</sequence>
<feature type="region of interest" description="Disordered" evidence="4">
    <location>
        <begin position="240"/>
        <end position="266"/>
    </location>
</feature>
<dbReference type="InterPro" id="IPR038610">
    <property type="entry name" value="FliK-like_C_sf"/>
</dbReference>
<gene>
    <name evidence="6" type="ORF">AC731_001205</name>
</gene>
<dbReference type="KEGG" id="thu:AC731_001205"/>
<dbReference type="STRING" id="1134435.AC731_001205"/>
<dbReference type="InterPro" id="IPR052563">
    <property type="entry name" value="FliK"/>
</dbReference>
<feature type="compositionally biased region" description="Polar residues" evidence="4">
    <location>
        <begin position="37"/>
        <end position="53"/>
    </location>
</feature>
<dbReference type="Gene3D" id="3.30.750.140">
    <property type="match status" value="1"/>
</dbReference>
<feature type="compositionally biased region" description="Basic and acidic residues" evidence="4">
    <location>
        <begin position="70"/>
        <end position="90"/>
    </location>
</feature>
<dbReference type="PANTHER" id="PTHR37533">
    <property type="entry name" value="FLAGELLAR HOOK-LENGTH CONTROL PROTEIN"/>
    <property type="match status" value="1"/>
</dbReference>
<evidence type="ECO:0000256" key="3">
    <source>
        <dbReference type="ARBA" id="ARBA00022795"/>
    </source>
</evidence>
<dbReference type="PANTHER" id="PTHR37533:SF2">
    <property type="entry name" value="FLAGELLAR HOOK-LENGTH CONTROL PROTEIN"/>
    <property type="match status" value="1"/>
</dbReference>
<organism evidence="6 7">
    <name type="scientific">Thauera humireducens</name>
    <dbReference type="NCBI Taxonomy" id="1134435"/>
    <lineage>
        <taxon>Bacteria</taxon>
        <taxon>Pseudomonadati</taxon>
        <taxon>Pseudomonadota</taxon>
        <taxon>Betaproteobacteria</taxon>
        <taxon>Rhodocyclales</taxon>
        <taxon>Zoogloeaceae</taxon>
        <taxon>Thauera</taxon>
    </lineage>
</organism>
<dbReference type="EMBL" id="CP014646">
    <property type="protein sequence ID" value="AMO35685.1"/>
    <property type="molecule type" value="Genomic_DNA"/>
</dbReference>
<feature type="compositionally biased region" description="Polar residues" evidence="4">
    <location>
        <begin position="107"/>
        <end position="124"/>
    </location>
</feature>
<feature type="compositionally biased region" description="Gly residues" evidence="4">
    <location>
        <begin position="385"/>
        <end position="395"/>
    </location>
</feature>
<dbReference type="CDD" id="cd17470">
    <property type="entry name" value="T3SS_Flik_C"/>
    <property type="match status" value="1"/>
</dbReference>
<evidence type="ECO:0000313" key="6">
    <source>
        <dbReference type="EMBL" id="AMO35685.1"/>
    </source>
</evidence>
<keyword evidence="7" id="KW-1185">Reference proteome</keyword>
<reference evidence="7" key="1">
    <citation type="submission" date="2016-03" db="EMBL/GenBank/DDBJ databases">
        <authorList>
            <person name="Ma C."/>
            <person name="Zhou S."/>
            <person name="Yang G."/>
        </authorList>
    </citation>
    <scope>NUCLEOTIDE SEQUENCE [LARGE SCALE GENOMIC DNA]</scope>
    <source>
        <strain evidence="7">SgZ-1</strain>
    </source>
</reference>
<evidence type="ECO:0000256" key="1">
    <source>
        <dbReference type="ARBA" id="ARBA00003944"/>
    </source>
</evidence>
<feature type="domain" description="Flagellar hook-length control protein-like C-terminal" evidence="5">
    <location>
        <begin position="302"/>
        <end position="383"/>
    </location>
</feature>
<proteinExistence type="inferred from homology"/>
<feature type="region of interest" description="Disordered" evidence="4">
    <location>
        <begin position="25"/>
        <end position="164"/>
    </location>
</feature>
<dbReference type="GO" id="GO:0044780">
    <property type="term" value="P:bacterial-type flagellum assembly"/>
    <property type="evidence" value="ECO:0007669"/>
    <property type="project" value="InterPro"/>
</dbReference>
<accession>A0A140ID60</accession>
<feature type="compositionally biased region" description="Low complexity" evidence="4">
    <location>
        <begin position="54"/>
        <end position="69"/>
    </location>
</feature>
<dbReference type="Pfam" id="PF02120">
    <property type="entry name" value="Flg_hook"/>
    <property type="match status" value="1"/>
</dbReference>
<evidence type="ECO:0000256" key="2">
    <source>
        <dbReference type="ARBA" id="ARBA00009149"/>
    </source>
</evidence>
<feature type="region of interest" description="Disordered" evidence="4">
    <location>
        <begin position="374"/>
        <end position="414"/>
    </location>
</feature>
<dbReference type="InterPro" id="IPR001635">
    <property type="entry name" value="Flag_hook_Flik"/>
</dbReference>
<name>A0A140ID60_9RHOO</name>
<keyword evidence="6" id="KW-0966">Cell projection</keyword>
<evidence type="ECO:0000259" key="5">
    <source>
        <dbReference type="Pfam" id="PF02120"/>
    </source>
</evidence>
<dbReference type="PRINTS" id="PR01007">
    <property type="entry name" value="FLGHOOKFLIK"/>
</dbReference>
<evidence type="ECO:0000313" key="7">
    <source>
        <dbReference type="Proteomes" id="UP000036902"/>
    </source>
</evidence>
<keyword evidence="6" id="KW-0969">Cilium</keyword>
<dbReference type="RefSeq" id="WP_048708749.1">
    <property type="nucleotide sequence ID" value="NZ_CP014646.1"/>
</dbReference>
<comment type="similarity">
    <text evidence="2">Belongs to the FliK family.</text>
</comment>
<evidence type="ECO:0000256" key="4">
    <source>
        <dbReference type="SAM" id="MobiDB-lite"/>
    </source>
</evidence>
<comment type="function">
    <text evidence="1">Controls the length of the flagellar hook.</text>
</comment>
<keyword evidence="3" id="KW-1005">Bacterial flagellum biogenesis</keyword>
<dbReference type="Proteomes" id="UP000036902">
    <property type="component" value="Chromosome"/>
</dbReference>
<protein>
    <submittedName>
        <fullName evidence="6">Flagellar hook-length control protein</fullName>
    </submittedName>
</protein>
<feature type="compositionally biased region" description="Polar residues" evidence="4">
    <location>
        <begin position="400"/>
        <end position="414"/>
    </location>
</feature>